<dbReference type="PANTHER" id="PTHR32089:SF112">
    <property type="entry name" value="LYSOZYME-LIKE PROTEIN-RELATED"/>
    <property type="match status" value="1"/>
</dbReference>
<dbReference type="EMBL" id="CP033169">
    <property type="protein sequence ID" value="AYO31958.1"/>
    <property type="molecule type" value="Genomic_DNA"/>
</dbReference>
<dbReference type="KEGG" id="bacg:D2962_16365"/>
<dbReference type="SUPFAM" id="SSF51735">
    <property type="entry name" value="NAD(P)-binding Rossmann-fold domains"/>
    <property type="match status" value="1"/>
</dbReference>
<dbReference type="GO" id="GO:0016020">
    <property type="term" value="C:membrane"/>
    <property type="evidence" value="ECO:0007669"/>
    <property type="project" value="InterPro"/>
</dbReference>
<dbReference type="Pfam" id="PF00015">
    <property type="entry name" value="MCPsignal"/>
    <property type="match status" value="1"/>
</dbReference>
<dbReference type="RefSeq" id="WP_122015593.1">
    <property type="nucleotide sequence ID" value="NZ_CP033169.1"/>
</dbReference>
<keyword evidence="7" id="KW-1185">Reference proteome</keyword>
<proteinExistence type="predicted"/>
<dbReference type="SUPFAM" id="SSF58104">
    <property type="entry name" value="Methyl-accepting chemotaxis protein (MCP) signaling domain"/>
    <property type="match status" value="1"/>
</dbReference>
<dbReference type="AlphaFoldDB" id="A0A3G2RAA8"/>
<dbReference type="PANTHER" id="PTHR32089">
    <property type="entry name" value="METHYL-ACCEPTING CHEMOTAXIS PROTEIN MCPB"/>
    <property type="match status" value="1"/>
</dbReference>
<dbReference type="GO" id="GO:0007165">
    <property type="term" value="P:signal transduction"/>
    <property type="evidence" value="ECO:0007669"/>
    <property type="project" value="UniProtKB-KW"/>
</dbReference>
<evidence type="ECO:0000313" key="6">
    <source>
        <dbReference type="EMBL" id="AYO31958.1"/>
    </source>
</evidence>
<dbReference type="Gene3D" id="3.40.50.720">
    <property type="entry name" value="NAD(P)-binding Rossmann-like Domain"/>
    <property type="match status" value="1"/>
</dbReference>
<evidence type="ECO:0000313" key="7">
    <source>
        <dbReference type="Proteomes" id="UP000280960"/>
    </source>
</evidence>
<feature type="domain" description="Methyl-accepting transducer" evidence="5">
    <location>
        <begin position="126"/>
        <end position="263"/>
    </location>
</feature>
<reference evidence="6 7" key="1">
    <citation type="submission" date="2018-10" db="EMBL/GenBank/DDBJ databases">
        <authorList>
            <person name="Zhang X."/>
        </authorList>
    </citation>
    <scope>NUCLEOTIDE SEQUENCE [LARGE SCALE GENOMIC DNA]</scope>
    <source>
        <strain evidence="6 7">SK-G1</strain>
    </source>
</reference>
<dbReference type="GO" id="GO:0009089">
    <property type="term" value="P:lysine biosynthetic process via diaminopimelate"/>
    <property type="evidence" value="ECO:0007669"/>
    <property type="project" value="InterPro"/>
</dbReference>
<protein>
    <recommendedName>
        <fullName evidence="5">Methyl-accepting transducer domain-containing protein</fullName>
    </recommendedName>
</protein>
<keyword evidence="3 4" id="KW-0807">Transducer</keyword>
<evidence type="ECO:0000259" key="5">
    <source>
        <dbReference type="PROSITE" id="PS50111"/>
    </source>
</evidence>
<gene>
    <name evidence="6" type="ORF">D2962_16365</name>
</gene>
<keyword evidence="1" id="KW-0521">NADP</keyword>
<accession>A0A3G2RAA8</accession>
<evidence type="ECO:0000256" key="4">
    <source>
        <dbReference type="PROSITE-ProRule" id="PRU00284"/>
    </source>
</evidence>
<dbReference type="Pfam" id="PF01113">
    <property type="entry name" value="DapB_N"/>
    <property type="match status" value="1"/>
</dbReference>
<evidence type="ECO:0000256" key="3">
    <source>
        <dbReference type="ARBA" id="ARBA00023224"/>
    </source>
</evidence>
<dbReference type="GO" id="GO:0008839">
    <property type="term" value="F:4-hydroxy-tetrahydrodipicolinate reductase"/>
    <property type="evidence" value="ECO:0007669"/>
    <property type="project" value="InterPro"/>
</dbReference>
<dbReference type="InterPro" id="IPR036291">
    <property type="entry name" value="NAD(P)-bd_dom_sf"/>
</dbReference>
<sequence>MKVGIVGGGKAGTVFLKSLLELENVTVVGICDINSDAPGLVLARQHGIPVCTDLESFFSNEMDVLLELTGNQSVREKIKGMMHKKTHLVDSDAAKLVAMLSEHQQSLNARLQNYIDHMQTLLKHLAGNISEINDTVKSIDSTSKKMAESVSNSMESIKRTDQIIKIINDITTRIKILGINASIEAARAGDYGRGFSVVAEEIGKLTASSKNATSEITDIIEKMKTDISSLSQITDTLGDICKKQTEVAGSLNQDNIRMAELLN</sequence>
<keyword evidence="2" id="KW-0560">Oxidoreductase</keyword>
<dbReference type="InterPro" id="IPR000846">
    <property type="entry name" value="DapB_N"/>
</dbReference>
<dbReference type="Gene3D" id="1.10.287.950">
    <property type="entry name" value="Methyl-accepting chemotaxis protein"/>
    <property type="match status" value="1"/>
</dbReference>
<name>A0A3G2RAA8_9FIRM</name>
<evidence type="ECO:0000256" key="2">
    <source>
        <dbReference type="ARBA" id="ARBA00023002"/>
    </source>
</evidence>
<dbReference type="InterPro" id="IPR004089">
    <property type="entry name" value="MCPsignal_dom"/>
</dbReference>
<organism evidence="6 7">
    <name type="scientific">Biomaibacter acetigenes</name>
    <dbReference type="NCBI Taxonomy" id="2316383"/>
    <lineage>
        <taxon>Bacteria</taxon>
        <taxon>Bacillati</taxon>
        <taxon>Bacillota</taxon>
        <taxon>Clostridia</taxon>
        <taxon>Thermosediminibacterales</taxon>
        <taxon>Tepidanaerobacteraceae</taxon>
        <taxon>Biomaibacter</taxon>
    </lineage>
</organism>
<evidence type="ECO:0000256" key="1">
    <source>
        <dbReference type="ARBA" id="ARBA00022857"/>
    </source>
</evidence>
<dbReference type="Proteomes" id="UP000280960">
    <property type="component" value="Chromosome"/>
</dbReference>
<dbReference type="PROSITE" id="PS50111">
    <property type="entry name" value="CHEMOTAXIS_TRANSDUC_2"/>
    <property type="match status" value="1"/>
</dbReference>